<dbReference type="PROSITE" id="PS50943">
    <property type="entry name" value="HTH_CROC1"/>
    <property type="match status" value="1"/>
</dbReference>
<accession>A0A0A5HN65</accession>
<dbReference type="AlphaFoldDB" id="A0A0A5HN65"/>
<keyword evidence="4" id="KW-1185">Reference proteome</keyword>
<organism evidence="3 4">
    <name type="scientific">Pontibacillus litoralis JSM 072002</name>
    <dbReference type="NCBI Taxonomy" id="1385512"/>
    <lineage>
        <taxon>Bacteria</taxon>
        <taxon>Bacillati</taxon>
        <taxon>Bacillota</taxon>
        <taxon>Bacilli</taxon>
        <taxon>Bacillales</taxon>
        <taxon>Bacillaceae</taxon>
        <taxon>Pontibacillus</taxon>
    </lineage>
</organism>
<reference evidence="3 4" key="1">
    <citation type="submission" date="2013-08" db="EMBL/GenBank/DDBJ databases">
        <authorList>
            <person name="Huang J."/>
            <person name="Wang G."/>
        </authorList>
    </citation>
    <scope>NUCLEOTIDE SEQUENCE [LARGE SCALE GENOMIC DNA]</scope>
    <source>
        <strain evidence="3 4">JSM 072002</strain>
    </source>
</reference>
<feature type="domain" description="HTH cro/C1-type" evidence="2">
    <location>
        <begin position="6"/>
        <end position="60"/>
    </location>
</feature>
<evidence type="ECO:0000313" key="3">
    <source>
        <dbReference type="EMBL" id="KGX85042.1"/>
    </source>
</evidence>
<dbReference type="InterPro" id="IPR001387">
    <property type="entry name" value="Cro/C1-type_HTH"/>
</dbReference>
<evidence type="ECO:0000259" key="2">
    <source>
        <dbReference type="PROSITE" id="PS50943"/>
    </source>
</evidence>
<dbReference type="SMART" id="SM00530">
    <property type="entry name" value="HTH_XRE"/>
    <property type="match status" value="1"/>
</dbReference>
<dbReference type="PANTHER" id="PTHR46558">
    <property type="entry name" value="TRACRIPTIONAL REGULATORY PROTEIN-RELATED-RELATED"/>
    <property type="match status" value="1"/>
</dbReference>
<comment type="caution">
    <text evidence="3">The sequence shown here is derived from an EMBL/GenBank/DDBJ whole genome shotgun (WGS) entry which is preliminary data.</text>
</comment>
<dbReference type="GO" id="GO:0003677">
    <property type="term" value="F:DNA binding"/>
    <property type="evidence" value="ECO:0007669"/>
    <property type="project" value="UniProtKB-KW"/>
</dbReference>
<dbReference type="eggNOG" id="COG1396">
    <property type="taxonomic scope" value="Bacteria"/>
</dbReference>
<dbReference type="EMBL" id="AVPG01000027">
    <property type="protein sequence ID" value="KGX85042.1"/>
    <property type="molecule type" value="Genomic_DNA"/>
</dbReference>
<keyword evidence="1" id="KW-0238">DNA-binding</keyword>
<dbReference type="SUPFAM" id="SSF47413">
    <property type="entry name" value="lambda repressor-like DNA-binding domains"/>
    <property type="match status" value="1"/>
</dbReference>
<proteinExistence type="predicted"/>
<evidence type="ECO:0000313" key="4">
    <source>
        <dbReference type="Proteomes" id="UP000030401"/>
    </source>
</evidence>
<gene>
    <name evidence="3" type="ORF">N784_11140</name>
</gene>
<dbReference type="InterPro" id="IPR010982">
    <property type="entry name" value="Lambda_DNA-bd_dom_sf"/>
</dbReference>
<dbReference type="Gene3D" id="1.10.260.40">
    <property type="entry name" value="lambda repressor-like DNA-binding domains"/>
    <property type="match status" value="1"/>
</dbReference>
<dbReference type="OrthoDB" id="72638at2"/>
<dbReference type="STRING" id="1385512.N784_11140"/>
<name>A0A0A5HN65_9BACI</name>
<dbReference type="Proteomes" id="UP000030401">
    <property type="component" value="Unassembled WGS sequence"/>
</dbReference>
<protein>
    <recommendedName>
        <fullName evidence="2">HTH cro/C1-type domain-containing protein</fullName>
    </recommendedName>
</protein>
<dbReference type="RefSeq" id="WP_036835778.1">
    <property type="nucleotide sequence ID" value="NZ_AVPG01000027.1"/>
</dbReference>
<dbReference type="PANTHER" id="PTHR46558:SF11">
    <property type="entry name" value="HTH-TYPE TRANSCRIPTIONAL REGULATOR XRE"/>
    <property type="match status" value="1"/>
</dbReference>
<sequence length="113" mass="13536">MLKDRLIKLRKEHKKTQEDIAKIIGVSRPAYTAYEKGNRSPDYEILTTLADYYRVTTDYLLGHSDQPHLTEEEAFEAFKNSPDLERWYKELPKSKEEDLRRLKKIWEAFKDDE</sequence>
<dbReference type="Pfam" id="PF01381">
    <property type="entry name" value="HTH_3"/>
    <property type="match status" value="1"/>
</dbReference>
<dbReference type="CDD" id="cd00093">
    <property type="entry name" value="HTH_XRE"/>
    <property type="match status" value="1"/>
</dbReference>
<evidence type="ECO:0000256" key="1">
    <source>
        <dbReference type="ARBA" id="ARBA00023125"/>
    </source>
</evidence>